<feature type="transmembrane region" description="Helical" evidence="1">
    <location>
        <begin position="122"/>
        <end position="143"/>
    </location>
</feature>
<dbReference type="Pfam" id="PF22564">
    <property type="entry name" value="HAAS"/>
    <property type="match status" value="1"/>
</dbReference>
<keyword evidence="1" id="KW-1133">Transmembrane helix</keyword>
<feature type="transmembrane region" description="Helical" evidence="1">
    <location>
        <begin position="305"/>
        <end position="326"/>
    </location>
</feature>
<evidence type="ECO:0000256" key="1">
    <source>
        <dbReference type="SAM" id="Phobius"/>
    </source>
</evidence>
<comment type="caution">
    <text evidence="2">The sequence shown here is derived from an EMBL/GenBank/DDBJ whole genome shotgun (WGS) entry which is preliminary data.</text>
</comment>
<keyword evidence="1" id="KW-0812">Transmembrane</keyword>
<feature type="transmembrane region" description="Helical" evidence="1">
    <location>
        <begin position="182"/>
        <end position="206"/>
    </location>
</feature>
<dbReference type="RefSeq" id="WP_317123244.1">
    <property type="nucleotide sequence ID" value="NZ_JAWJBA010000006.1"/>
</dbReference>
<keyword evidence="1" id="KW-0472">Membrane</keyword>
<protein>
    <submittedName>
        <fullName evidence="2">Uncharacterized protein</fullName>
    </submittedName>
</protein>
<proteinExistence type="predicted"/>
<gene>
    <name evidence="2" type="ORF">RYX56_17030</name>
</gene>
<dbReference type="EMBL" id="JAWJBA010000006">
    <property type="protein sequence ID" value="MDV2686074.1"/>
    <property type="molecule type" value="Genomic_DNA"/>
</dbReference>
<keyword evidence="3" id="KW-1185">Reference proteome</keyword>
<accession>A0ABU3XDW0</accession>
<organism evidence="2 3">
    <name type="scientific">Alkalihalophilus lindianensis</name>
    <dbReference type="NCBI Taxonomy" id="1630542"/>
    <lineage>
        <taxon>Bacteria</taxon>
        <taxon>Bacillati</taxon>
        <taxon>Bacillota</taxon>
        <taxon>Bacilli</taxon>
        <taxon>Bacillales</taxon>
        <taxon>Bacillaceae</taxon>
        <taxon>Alkalihalophilus</taxon>
    </lineage>
</organism>
<feature type="transmembrane region" description="Helical" evidence="1">
    <location>
        <begin position="226"/>
        <end position="246"/>
    </location>
</feature>
<evidence type="ECO:0000313" key="3">
    <source>
        <dbReference type="Proteomes" id="UP001287282"/>
    </source>
</evidence>
<evidence type="ECO:0000313" key="2">
    <source>
        <dbReference type="EMBL" id="MDV2686074.1"/>
    </source>
</evidence>
<name>A0ABU3XDW0_9BACI</name>
<dbReference type="Proteomes" id="UP001287282">
    <property type="component" value="Unassembled WGS sequence"/>
</dbReference>
<feature type="transmembrane region" description="Helical" evidence="1">
    <location>
        <begin position="84"/>
        <end position="102"/>
    </location>
</feature>
<feature type="transmembrane region" description="Helical" evidence="1">
    <location>
        <begin position="258"/>
        <end position="282"/>
    </location>
</feature>
<sequence length="334" mass="37602">MMNLLDVYIQEVTKRLPAKTRADIGLELRSTIEDMLPEDYTEEELLTVLAKLGDPIKLANEYHEGTSYLIGPAYYELYLSTVRMIMPIVLAVILLTFVATSFLRYNGTDFFPFIIGLLGEGIWMALGTGIHVLFWVTLVFVIVERAGVAPHLVRPTAKEWSPEELKEIEPIPKKKAISKAEVFATLVWTAIWGALYFSAIDLIGIYTPREGGGLELVTSIFSKEVLLTFWPVIMLIIAAEIALSIIKWVSGQWTMQLALFNSFYNVLYTVLFIIILTTPSLFEPTFVSYMTNVFADSMSTTVEQFFTWILASAIITLIVVAIISTIDGFRKARL</sequence>
<reference evidence="2 3" key="1">
    <citation type="submission" date="2023-10" db="EMBL/GenBank/DDBJ databases">
        <title>Screening of Alkalihalobacillus lindianensis BZ-TG-R113 and Its Alleviation of Salt Stress on Rapeseed Growth.</title>
        <authorList>
            <person name="Zhao B."/>
            <person name="Guo T."/>
        </authorList>
    </citation>
    <scope>NUCLEOTIDE SEQUENCE [LARGE SCALE GENOMIC DNA]</scope>
    <source>
        <strain evidence="2 3">BZ-TG-R113</strain>
    </source>
</reference>